<dbReference type="eggNOG" id="ENOG5034A23">
    <property type="taxonomic scope" value="Bacteria"/>
</dbReference>
<sequence>MPARGTGPVCCKHTIRTENAVPRCAAFTLLTMALAAALAGCAAQRDAPESPPSAAAPATEVHTDNQYGFRMRIPPGVTARPDFAGGYLASTSWKAYASPDSRGVPRLALVLPGSNRITSAELRIGVSDDVREVRQCAQPPQGMAGKVEKVWVNGIAYARFQAQDAAMSHYLVVDAYRTVHANRCYALDLMVYGVNPQVYSPPATAPFTREEALRQLRAWLAGFELLP</sequence>
<reference evidence="1 2" key="1">
    <citation type="journal article" date="2008" name="BMC Genomics">
        <title>The missing link: Bordetella petrii is endowed with both the metabolic versatility of environmental bacteria and virulence traits of pathogenic Bordetellae.</title>
        <authorList>
            <person name="Gross R."/>
            <person name="Guzman C.A."/>
            <person name="Sebaihia M."/>
            <person name="Martins Dos Santos V.A."/>
            <person name="Pieper D.H."/>
            <person name="Koebnik R."/>
            <person name="Lechner M."/>
            <person name="Bartels D."/>
            <person name="Buhrmester J."/>
            <person name="Choudhuri J.V."/>
            <person name="Ebensen T."/>
            <person name="Gaigalat L."/>
            <person name="Herrmann S."/>
            <person name="Khachane A.N."/>
            <person name="Larisch C."/>
            <person name="Link S."/>
            <person name="Linke B."/>
            <person name="Meyer F."/>
            <person name="Mormann S."/>
            <person name="Nakunst D."/>
            <person name="Rueckert C."/>
            <person name="Schneiker-Bekel S."/>
            <person name="Schulze K."/>
            <person name="Vorhoelter F.J."/>
            <person name="Yevsa T."/>
            <person name="Engle J.T."/>
            <person name="Goldman W.E."/>
            <person name="Puehler A."/>
            <person name="Goebel U.B."/>
            <person name="Goesmann A."/>
            <person name="Bloecker H."/>
            <person name="Kaiser O."/>
            <person name="Martinez-Arias R."/>
        </authorList>
    </citation>
    <scope>NUCLEOTIDE SEQUENCE [LARGE SCALE GENOMIC DNA]</scope>
    <source>
        <strain evidence="2">ATCC BAA-461 / DSM 12804 / CCUG 43448 / CIP 107267 / Se-1111R</strain>
    </source>
</reference>
<accession>A9ISM4</accession>
<evidence type="ECO:0008006" key="3">
    <source>
        <dbReference type="Google" id="ProtNLM"/>
    </source>
</evidence>
<name>A9ISM4_BORPD</name>
<dbReference type="KEGG" id="bpt:Bpet2977"/>
<dbReference type="Proteomes" id="UP000001225">
    <property type="component" value="Chromosome"/>
</dbReference>
<evidence type="ECO:0000313" key="2">
    <source>
        <dbReference type="Proteomes" id="UP000001225"/>
    </source>
</evidence>
<proteinExistence type="predicted"/>
<dbReference type="AlphaFoldDB" id="A9ISM4"/>
<evidence type="ECO:0000313" key="1">
    <source>
        <dbReference type="EMBL" id="CAP43319.1"/>
    </source>
</evidence>
<keyword evidence="2" id="KW-1185">Reference proteome</keyword>
<dbReference type="EMBL" id="AM902716">
    <property type="protein sequence ID" value="CAP43319.1"/>
    <property type="molecule type" value="Genomic_DNA"/>
</dbReference>
<gene>
    <name evidence="1" type="ordered locus">Bpet2977</name>
</gene>
<protein>
    <recommendedName>
        <fullName evidence="3">Lipoprotein</fullName>
    </recommendedName>
</protein>
<organism evidence="1 2">
    <name type="scientific">Bordetella petrii (strain ATCC BAA-461 / DSM 12804 / CCUG 43448 / CIP 107267 / Se-1111R)</name>
    <dbReference type="NCBI Taxonomy" id="340100"/>
    <lineage>
        <taxon>Bacteria</taxon>
        <taxon>Pseudomonadati</taxon>
        <taxon>Pseudomonadota</taxon>
        <taxon>Betaproteobacteria</taxon>
        <taxon>Burkholderiales</taxon>
        <taxon>Alcaligenaceae</taxon>
        <taxon>Bordetella</taxon>
    </lineage>
</organism>